<evidence type="ECO:0008006" key="4">
    <source>
        <dbReference type="Google" id="ProtNLM"/>
    </source>
</evidence>
<comment type="caution">
    <text evidence="2">The sequence shown here is derived from an EMBL/GenBank/DDBJ whole genome shotgun (WGS) entry which is preliminary data.</text>
</comment>
<feature type="compositionally biased region" description="Gly residues" evidence="1">
    <location>
        <begin position="253"/>
        <end position="264"/>
    </location>
</feature>
<reference evidence="2 3" key="1">
    <citation type="journal article" date="2012" name="Genome Biol.">
        <title>Genome and low-iron response of an oceanic diatom adapted to chronic iron limitation.</title>
        <authorList>
            <person name="Lommer M."/>
            <person name="Specht M."/>
            <person name="Roy A.S."/>
            <person name="Kraemer L."/>
            <person name="Andreson R."/>
            <person name="Gutowska M.A."/>
            <person name="Wolf J."/>
            <person name="Bergner S.V."/>
            <person name="Schilhabel M.B."/>
            <person name="Klostermeier U.C."/>
            <person name="Beiko R.G."/>
            <person name="Rosenstiel P."/>
            <person name="Hippler M."/>
            <person name="Laroche J."/>
        </authorList>
    </citation>
    <scope>NUCLEOTIDE SEQUENCE [LARGE SCALE GENOMIC DNA]</scope>
    <source>
        <strain evidence="2 3">CCMP1005</strain>
    </source>
</reference>
<proteinExistence type="predicted"/>
<feature type="compositionally biased region" description="Basic and acidic residues" evidence="1">
    <location>
        <begin position="272"/>
        <end position="294"/>
    </location>
</feature>
<feature type="region of interest" description="Disordered" evidence="1">
    <location>
        <begin position="352"/>
        <end position="372"/>
    </location>
</feature>
<keyword evidence="3" id="KW-1185">Reference proteome</keyword>
<feature type="compositionally biased region" description="Basic and acidic residues" evidence="1">
    <location>
        <begin position="360"/>
        <end position="372"/>
    </location>
</feature>
<sequence>MKVYGSTEEEARAGANVTPPACRLPESKVWLNTYAERDEPAVHLHIGPHKTGTTALQAFIYDTLHANETLFLEDNIRVPKYEELPGTFAKEGVGLNLAHCCIIGYKGEGGGQMNCPMCSRMRDEFPLFMIDAWQKGQDVLIAAEDFDRKEIDFERLECLRDLQEAARVAPELVQSDRSSLYDVDLQPGEGALPVVRRVVWGGVGKVPGQPRHIFAEAVRGPSLRRVGRHCEHAQLRDAAGHHRELLLRRAKGEGGLPGPDGRGGTEQDEPGEGSRARAGRDRGGPRREAEDGHFEAAVPQPDSRVFGREDKSHVILLLLAVVVVASADDMRRQEYDGRDTSARGQVREAPLSGMARRAGGRGESEESVPEGRAEEVLRLAKALDRGKGQNWQTLRFNFGMADRPREKRVEGREWSGSPYARPIATSPLGVDRSAHLQRDYSTLSVSVSSAGTTTIGRVELLHGLPWAIRMALRPPLSIKRAGATANLCIIARARPAEVSEPLITSLLWKPAATEVRCGIELSLCSAACPSGTIYTSFWPDICAGLLGGSSAAPLSVGLPFEFGFADQTTPLPR</sequence>
<dbReference type="AlphaFoldDB" id="K0T788"/>
<evidence type="ECO:0000313" key="3">
    <source>
        <dbReference type="Proteomes" id="UP000266841"/>
    </source>
</evidence>
<dbReference type="OrthoDB" id="48379at2759"/>
<organism evidence="2 3">
    <name type="scientific">Thalassiosira oceanica</name>
    <name type="common">Marine diatom</name>
    <dbReference type="NCBI Taxonomy" id="159749"/>
    <lineage>
        <taxon>Eukaryota</taxon>
        <taxon>Sar</taxon>
        <taxon>Stramenopiles</taxon>
        <taxon>Ochrophyta</taxon>
        <taxon>Bacillariophyta</taxon>
        <taxon>Coscinodiscophyceae</taxon>
        <taxon>Thalassiosirophycidae</taxon>
        <taxon>Thalassiosirales</taxon>
        <taxon>Thalassiosiraceae</taxon>
        <taxon>Thalassiosira</taxon>
    </lineage>
</organism>
<dbReference type="Proteomes" id="UP000266841">
    <property type="component" value="Unassembled WGS sequence"/>
</dbReference>
<name>K0T788_THAOC</name>
<evidence type="ECO:0000256" key="1">
    <source>
        <dbReference type="SAM" id="MobiDB-lite"/>
    </source>
</evidence>
<evidence type="ECO:0000313" key="2">
    <source>
        <dbReference type="EMBL" id="EJK66302.1"/>
    </source>
</evidence>
<gene>
    <name evidence="2" type="ORF">THAOC_12786</name>
</gene>
<accession>K0T788</accession>
<feature type="region of interest" description="Disordered" evidence="1">
    <location>
        <begin position="251"/>
        <end position="298"/>
    </location>
</feature>
<protein>
    <recommendedName>
        <fullName evidence="4">Sulfotransferase domain-containing protein</fullName>
    </recommendedName>
</protein>
<dbReference type="EMBL" id="AGNL01015093">
    <property type="protein sequence ID" value="EJK66302.1"/>
    <property type="molecule type" value="Genomic_DNA"/>
</dbReference>